<reference evidence="3" key="1">
    <citation type="submission" date="2021-02" db="EMBL/GenBank/DDBJ databases">
        <authorList>
            <person name="Dougan E. K."/>
            <person name="Rhodes N."/>
            <person name="Thang M."/>
            <person name="Chan C."/>
        </authorList>
    </citation>
    <scope>NUCLEOTIDE SEQUENCE</scope>
</reference>
<proteinExistence type="predicted"/>
<keyword evidence="4" id="KW-1185">Reference proteome</keyword>
<dbReference type="Proteomes" id="UP000649617">
    <property type="component" value="Unassembled WGS sequence"/>
</dbReference>
<feature type="coiled-coil region" evidence="1">
    <location>
        <begin position="121"/>
        <end position="155"/>
    </location>
</feature>
<evidence type="ECO:0000313" key="3">
    <source>
        <dbReference type="EMBL" id="CAE7716285.1"/>
    </source>
</evidence>
<accession>A0A812X8K3</accession>
<evidence type="ECO:0000256" key="2">
    <source>
        <dbReference type="SAM" id="MobiDB-lite"/>
    </source>
</evidence>
<organism evidence="3 4">
    <name type="scientific">Symbiodinium pilosum</name>
    <name type="common">Dinoflagellate</name>
    <dbReference type="NCBI Taxonomy" id="2952"/>
    <lineage>
        <taxon>Eukaryota</taxon>
        <taxon>Sar</taxon>
        <taxon>Alveolata</taxon>
        <taxon>Dinophyceae</taxon>
        <taxon>Suessiales</taxon>
        <taxon>Symbiodiniaceae</taxon>
        <taxon>Symbiodinium</taxon>
    </lineage>
</organism>
<name>A0A812X8K3_SYMPI</name>
<sequence length="359" mass="38893">MWALLRRWADSSGDPGSAILPTFDVMASGKGKSAPLPGQAMELDAVSEEEQGDDVQEVPVTGKRKSEAGASPTKREAGHGDAFSWNSLKNMLADQTKELQAWYKEEIGSEGKIMKAVDEIKSNLTKKMDAGQQKMDKMEAAYESVLERLGKLEARGVPSGPSGGGGTVDRGPSLVFGGWRTDTKKAHILADLMAVLKDSQVDGLIDNAAWVPAVRHSVAIAEFVQRKGENADGMRTRMMAIIAAVNSARVQSEHTADGKAIWAAISRPRSERGPGQHCGKTRKLFYQLGLGVSEVECGYSTGSTWYKDNLVSSVEKMRNGEHVSRGILDHSWIDVPLIAKLSGKNEKEIGDAWEKIVQS</sequence>
<feature type="region of interest" description="Disordered" evidence="2">
    <location>
        <begin position="27"/>
        <end position="82"/>
    </location>
</feature>
<evidence type="ECO:0000313" key="4">
    <source>
        <dbReference type="Proteomes" id="UP000649617"/>
    </source>
</evidence>
<dbReference type="EMBL" id="CAJNIZ010045312">
    <property type="protein sequence ID" value="CAE7716285.1"/>
    <property type="molecule type" value="Genomic_DNA"/>
</dbReference>
<dbReference type="AlphaFoldDB" id="A0A812X8K3"/>
<feature type="compositionally biased region" description="Acidic residues" evidence="2">
    <location>
        <begin position="45"/>
        <end position="56"/>
    </location>
</feature>
<comment type="caution">
    <text evidence="3">The sequence shown here is derived from an EMBL/GenBank/DDBJ whole genome shotgun (WGS) entry which is preliminary data.</text>
</comment>
<evidence type="ECO:0000256" key="1">
    <source>
        <dbReference type="SAM" id="Coils"/>
    </source>
</evidence>
<keyword evidence="1" id="KW-0175">Coiled coil</keyword>
<gene>
    <name evidence="3" type="primary">FOXRED2</name>
    <name evidence="3" type="ORF">SPIL2461_LOCUS20352</name>
</gene>
<protein>
    <submittedName>
        <fullName evidence="3">FOXRED2 protein</fullName>
    </submittedName>
</protein>